<gene>
    <name evidence="2" type="ORF">E3T55_04465</name>
</gene>
<feature type="compositionally biased region" description="Low complexity" evidence="1">
    <location>
        <begin position="527"/>
        <end position="543"/>
    </location>
</feature>
<accession>A0A4R9A7V6</accession>
<dbReference type="SUPFAM" id="SSF55486">
    <property type="entry name" value="Metalloproteases ('zincins'), catalytic domain"/>
    <property type="match status" value="1"/>
</dbReference>
<evidence type="ECO:0000256" key="1">
    <source>
        <dbReference type="SAM" id="MobiDB-lite"/>
    </source>
</evidence>
<name>A0A4R9A7V6_9MICO</name>
<comment type="caution">
    <text evidence="2">The sequence shown here is derived from an EMBL/GenBank/DDBJ whole genome shotgun (WGS) entry which is preliminary data.</text>
</comment>
<reference evidence="2 3" key="1">
    <citation type="submission" date="2019-03" db="EMBL/GenBank/DDBJ databases">
        <title>Genomics of glacier-inhabiting Cryobacterium strains.</title>
        <authorList>
            <person name="Liu Q."/>
            <person name="Xin Y.-H."/>
        </authorList>
    </citation>
    <scope>NUCLEOTIDE SEQUENCE [LARGE SCALE GENOMIC DNA]</scope>
    <source>
        <strain evidence="2 3">Hh14</strain>
    </source>
</reference>
<evidence type="ECO:0000313" key="3">
    <source>
        <dbReference type="Proteomes" id="UP000297447"/>
    </source>
</evidence>
<sequence length="573" mass="61351">MPTESDLITLTALAEGPNTSGPNGALLTRVRVPVERITLDAHSAATMLSARFAISVNGTAPQHRRRPALADLADPRPPWGCVDRAPSPHRVDLLADRRFLAQHVYAVAASTLFVFESTLGRRMGWAGGKRLSIFAYDQVAASDSGYDRDERSIRLGHYADDQGPGRVPLALFRDVVAHEVTHAIIDGYRPRWADAHAGIDALALHEAIADLVAILSVFAADERVEQLLAGVVPPVADQAALVGITTELLRGRLFGFGDGLASHTAAHSSARSAASRYGLAGRNSLTDEIPDDWRTLPSPHARSQAVVHALLAVVVRLWVERIDRPGGRASLVQVASAGAIVGRRVLTMLVRGLGYLPPVDTTWEDLLHGILAADEQLVPGDDNHYRDAVVEAFAAIGVRRATPVDVAALAPQLRYPIRLAALGSDPEEVLRLIWENPALIEAAGLDPARSITVDRVRPSVRVSPDGFVVSEIGASFTQEFLLDRAEARRAGLPAAGPVLIRRGGLLRFDEGGRLSFAAFAPTVPTARNASTASTARTASIAPPVRRRATREVADAADAPQTTGTAFHQAMERR</sequence>
<dbReference type="Proteomes" id="UP000297447">
    <property type="component" value="Unassembled WGS sequence"/>
</dbReference>
<dbReference type="AlphaFoldDB" id="A0A4R9A7V6"/>
<organism evidence="2 3">
    <name type="scientific">Cryobacterium frigoriphilum</name>
    <dbReference type="NCBI Taxonomy" id="1259150"/>
    <lineage>
        <taxon>Bacteria</taxon>
        <taxon>Bacillati</taxon>
        <taxon>Actinomycetota</taxon>
        <taxon>Actinomycetes</taxon>
        <taxon>Micrococcales</taxon>
        <taxon>Microbacteriaceae</taxon>
        <taxon>Cryobacterium</taxon>
    </lineage>
</organism>
<feature type="region of interest" description="Disordered" evidence="1">
    <location>
        <begin position="527"/>
        <end position="573"/>
    </location>
</feature>
<protein>
    <recommendedName>
        <fullName evidence="4">Peptidase M4 domain-containing protein</fullName>
    </recommendedName>
</protein>
<evidence type="ECO:0000313" key="2">
    <source>
        <dbReference type="EMBL" id="TFD53949.1"/>
    </source>
</evidence>
<evidence type="ECO:0008006" key="4">
    <source>
        <dbReference type="Google" id="ProtNLM"/>
    </source>
</evidence>
<dbReference type="RefSeq" id="WP_134518373.1">
    <property type="nucleotide sequence ID" value="NZ_SOHE01000018.1"/>
</dbReference>
<keyword evidence="3" id="KW-1185">Reference proteome</keyword>
<proteinExistence type="predicted"/>
<dbReference type="EMBL" id="SOHE01000018">
    <property type="protein sequence ID" value="TFD53949.1"/>
    <property type="molecule type" value="Genomic_DNA"/>
</dbReference>
<dbReference type="OrthoDB" id="178184at2"/>